<protein>
    <recommendedName>
        <fullName evidence="3">DUF2802 domain-containing protein</fullName>
    </recommendedName>
</protein>
<organism evidence="1 2">
    <name type="scientific">Bacillus mesophilum</name>
    <dbReference type="NCBI Taxonomy" id="1071718"/>
    <lineage>
        <taxon>Bacteria</taxon>
        <taxon>Bacillati</taxon>
        <taxon>Bacillota</taxon>
        <taxon>Bacilli</taxon>
        <taxon>Bacillales</taxon>
        <taxon>Bacillaceae</taxon>
        <taxon>Bacillus</taxon>
    </lineage>
</organism>
<evidence type="ECO:0008006" key="3">
    <source>
        <dbReference type="Google" id="ProtNLM"/>
    </source>
</evidence>
<evidence type="ECO:0000313" key="1">
    <source>
        <dbReference type="EMBL" id="KAB2333867.1"/>
    </source>
</evidence>
<dbReference type="Proteomes" id="UP000441354">
    <property type="component" value="Unassembled WGS sequence"/>
</dbReference>
<dbReference type="EMBL" id="WBOT01000002">
    <property type="protein sequence ID" value="KAB2333867.1"/>
    <property type="molecule type" value="Genomic_DNA"/>
</dbReference>
<evidence type="ECO:0000313" key="2">
    <source>
        <dbReference type="Proteomes" id="UP000441354"/>
    </source>
</evidence>
<dbReference type="RefSeq" id="WP_151573241.1">
    <property type="nucleotide sequence ID" value="NZ_WBOT01000002.1"/>
</dbReference>
<sequence length="133" mass="15365">MIYVLIALLVFSLLLFTVSIFLKDPYKNLREDIDQLTMQQVQDMYVVKKKLKVLEEELLLDEQVMPQILNTVKAQTSAPKPEKKEIHDIIKNQVLVLSKQGLSIDQIARQSSLTAEEVENILRTMKLKGDYYA</sequence>
<comment type="caution">
    <text evidence="1">The sequence shown here is derived from an EMBL/GenBank/DDBJ whole genome shotgun (WGS) entry which is preliminary data.</text>
</comment>
<name>A0A7V7RN38_9BACI</name>
<keyword evidence="2" id="KW-1185">Reference proteome</keyword>
<accession>A0A7V7RN38</accession>
<gene>
    <name evidence="1" type="ORF">F7732_07220</name>
</gene>
<dbReference type="AlphaFoldDB" id="A0A7V7RN38"/>
<proteinExistence type="predicted"/>
<dbReference type="Gene3D" id="1.10.10.10">
    <property type="entry name" value="Winged helix-like DNA-binding domain superfamily/Winged helix DNA-binding domain"/>
    <property type="match status" value="1"/>
</dbReference>
<dbReference type="OrthoDB" id="2454584at2"/>
<dbReference type="InterPro" id="IPR036388">
    <property type="entry name" value="WH-like_DNA-bd_sf"/>
</dbReference>
<reference evidence="1 2" key="1">
    <citation type="journal article" date="2014" name="Arch. Microbiol.">
        <title>Bacillus mesophilum sp. nov., strain IITR-54T, a novel 4-chlorobiphenyl dechlorinating bacterium.</title>
        <authorList>
            <person name="Manickam N."/>
            <person name="Singh N.K."/>
            <person name="Bajaj A."/>
            <person name="Kumar R.M."/>
            <person name="Kaur G."/>
            <person name="Kaur N."/>
            <person name="Bala M."/>
            <person name="Kumar A."/>
            <person name="Mayilraj S."/>
        </authorList>
    </citation>
    <scope>NUCLEOTIDE SEQUENCE [LARGE SCALE GENOMIC DNA]</scope>
    <source>
        <strain evidence="1 2">IITR-54</strain>
    </source>
</reference>